<comment type="caution">
    <text evidence="1">The sequence shown here is derived from an EMBL/GenBank/DDBJ whole genome shotgun (WGS) entry which is preliminary data.</text>
</comment>
<name>A0A060SR56_PYCCI</name>
<reference evidence="1" key="1">
    <citation type="submission" date="2014-01" db="EMBL/GenBank/DDBJ databases">
        <title>The genome of the white-rot fungus Pycnoporus cinnabarinus: a basidiomycete model with a versatile arsenal for lignocellulosic biomass breakdown.</title>
        <authorList>
            <person name="Levasseur A."/>
            <person name="Lomascolo A."/>
            <person name="Ruiz-Duenas F.J."/>
            <person name="Uzan E."/>
            <person name="Piumi F."/>
            <person name="Kues U."/>
            <person name="Ram A.F.J."/>
            <person name="Murat C."/>
            <person name="Haon M."/>
            <person name="Benoit I."/>
            <person name="Arfi Y."/>
            <person name="Chevret D."/>
            <person name="Drula E."/>
            <person name="Kwon M.J."/>
            <person name="Gouret P."/>
            <person name="Lesage-Meessen L."/>
            <person name="Lombard V."/>
            <person name="Mariette J."/>
            <person name="Noirot C."/>
            <person name="Park J."/>
            <person name="Patyshakuliyeva A."/>
            <person name="Wieneger R.A.B."/>
            <person name="Wosten H.A.B."/>
            <person name="Martin F."/>
            <person name="Coutinho P.M."/>
            <person name="de Vries R."/>
            <person name="Martinez A.T."/>
            <person name="Klopp C."/>
            <person name="Pontarotti P."/>
            <person name="Henrissat B."/>
            <person name="Record E."/>
        </authorList>
    </citation>
    <scope>NUCLEOTIDE SEQUENCE [LARGE SCALE GENOMIC DNA]</scope>
    <source>
        <strain evidence="1">BRFM137</strain>
    </source>
</reference>
<dbReference type="OrthoDB" id="3256367at2759"/>
<accession>A0A060SR56</accession>
<gene>
    <name evidence="1" type="ORF">BN946_scf185033.g22</name>
</gene>
<dbReference type="OMA" id="IVEYACT"/>
<keyword evidence="2" id="KW-1185">Reference proteome</keyword>
<dbReference type="SUPFAM" id="SSF52047">
    <property type="entry name" value="RNI-like"/>
    <property type="match status" value="1"/>
</dbReference>
<protein>
    <recommendedName>
        <fullName evidence="3">F-box domain-containing protein</fullName>
    </recommendedName>
</protein>
<evidence type="ECO:0000313" key="1">
    <source>
        <dbReference type="EMBL" id="CDO76825.1"/>
    </source>
</evidence>
<proteinExistence type="predicted"/>
<dbReference type="EMBL" id="CCBP010000415">
    <property type="protein sequence ID" value="CDO76825.1"/>
    <property type="molecule type" value="Genomic_DNA"/>
</dbReference>
<dbReference type="HOGENOM" id="CLU_041942_0_1_1"/>
<organism evidence="1 2">
    <name type="scientific">Pycnoporus cinnabarinus</name>
    <name type="common">Cinnabar-red polypore</name>
    <name type="synonym">Trametes cinnabarina</name>
    <dbReference type="NCBI Taxonomy" id="5643"/>
    <lineage>
        <taxon>Eukaryota</taxon>
        <taxon>Fungi</taxon>
        <taxon>Dikarya</taxon>
        <taxon>Basidiomycota</taxon>
        <taxon>Agaricomycotina</taxon>
        <taxon>Agaricomycetes</taxon>
        <taxon>Polyporales</taxon>
        <taxon>Polyporaceae</taxon>
        <taxon>Trametes</taxon>
    </lineage>
</organism>
<evidence type="ECO:0000313" key="2">
    <source>
        <dbReference type="Proteomes" id="UP000029665"/>
    </source>
</evidence>
<evidence type="ECO:0008006" key="3">
    <source>
        <dbReference type="Google" id="ProtNLM"/>
    </source>
</evidence>
<dbReference type="Proteomes" id="UP000029665">
    <property type="component" value="Unassembled WGS sequence"/>
</dbReference>
<dbReference type="STRING" id="5643.A0A060SR56"/>
<dbReference type="AlphaFoldDB" id="A0A060SR56"/>
<sequence length="293" mass="32926">MNALPLELHSQIFEFACTDDGKTARSLALVSRYVHDVSVPYRYQSLSISGLKQMKKLVTRLNVTPHHLRRIRHLFLSDWTHDRTKERVVATSDEARDTYELESTIALRIITLAAPTVETLAVVVASPFSGPSLLGSLFSTPMPQLTDLAVHGFYPFPHAPRSMPRLEHLHLSGNRSPHGLLHFGMLKAACPALIHLRLSGLFASASFAEELRSAILSAHDDTAAQSDPFRASLPQQLRTIVVEAREMHVPGARKHGIPRGLRLMHEKMLVSLRELERRADPLLARRFCHREQK</sequence>